<gene>
    <name evidence="2" type="ORF">AWRI4233_LOCUS1762</name>
</gene>
<protein>
    <submittedName>
        <fullName evidence="2">Uncharacterized protein</fullName>
    </submittedName>
</protein>
<reference evidence="2" key="1">
    <citation type="submission" date="2020-06" db="EMBL/GenBank/DDBJ databases">
        <authorList>
            <person name="Onetto C."/>
        </authorList>
    </citation>
    <scope>NUCLEOTIDE SEQUENCE</scope>
</reference>
<dbReference type="Proteomes" id="UP000714618">
    <property type="component" value="Unassembled WGS sequence"/>
</dbReference>
<organism evidence="2 3">
    <name type="scientific">Aureobasidium mustum</name>
    <dbReference type="NCBI Taxonomy" id="2773714"/>
    <lineage>
        <taxon>Eukaryota</taxon>
        <taxon>Fungi</taxon>
        <taxon>Dikarya</taxon>
        <taxon>Ascomycota</taxon>
        <taxon>Pezizomycotina</taxon>
        <taxon>Dothideomycetes</taxon>
        <taxon>Dothideomycetidae</taxon>
        <taxon>Dothideales</taxon>
        <taxon>Saccotheciaceae</taxon>
        <taxon>Aureobasidium</taxon>
    </lineage>
</organism>
<feature type="compositionally biased region" description="Low complexity" evidence="1">
    <location>
        <begin position="16"/>
        <end position="26"/>
    </location>
</feature>
<feature type="region of interest" description="Disordered" evidence="1">
    <location>
        <begin position="1"/>
        <end position="57"/>
    </location>
</feature>
<name>A0A9N8JHV2_9PEZI</name>
<feature type="compositionally biased region" description="Acidic residues" evidence="1">
    <location>
        <begin position="39"/>
        <end position="56"/>
    </location>
</feature>
<keyword evidence="3" id="KW-1185">Reference proteome</keyword>
<proteinExistence type="predicted"/>
<sequence>MLSTLLRPRKRRADKSPFSSPFNSSPLAARNDYDRIDDHEDADDCDEDDGGEDELDTPLLPIFSAAHLGLCHGPLSLRQRR</sequence>
<evidence type="ECO:0000313" key="2">
    <source>
        <dbReference type="EMBL" id="CAD0088489.1"/>
    </source>
</evidence>
<accession>A0A9N8JHV2</accession>
<evidence type="ECO:0000256" key="1">
    <source>
        <dbReference type="SAM" id="MobiDB-lite"/>
    </source>
</evidence>
<evidence type="ECO:0000313" key="3">
    <source>
        <dbReference type="Proteomes" id="UP000714618"/>
    </source>
</evidence>
<dbReference type="AlphaFoldDB" id="A0A9N8JHV2"/>
<dbReference type="EMBL" id="CAIJEO010000003">
    <property type="protein sequence ID" value="CAD0088489.1"/>
    <property type="molecule type" value="Genomic_DNA"/>
</dbReference>
<comment type="caution">
    <text evidence="2">The sequence shown here is derived from an EMBL/GenBank/DDBJ whole genome shotgun (WGS) entry which is preliminary data.</text>
</comment>